<name>A0A0D2MYM5_9CHLO</name>
<evidence type="ECO:0000256" key="1">
    <source>
        <dbReference type="PROSITE-ProRule" id="PRU00221"/>
    </source>
</evidence>
<organism evidence="2 3">
    <name type="scientific">Monoraphidium neglectum</name>
    <dbReference type="NCBI Taxonomy" id="145388"/>
    <lineage>
        <taxon>Eukaryota</taxon>
        <taxon>Viridiplantae</taxon>
        <taxon>Chlorophyta</taxon>
        <taxon>core chlorophytes</taxon>
        <taxon>Chlorophyceae</taxon>
        <taxon>CS clade</taxon>
        <taxon>Sphaeropleales</taxon>
        <taxon>Selenastraceae</taxon>
        <taxon>Monoraphidium</taxon>
    </lineage>
</organism>
<sequence>MNDDEMQSLRLSSLALSATTQLDSDAGGARGEVLWLDLDAVESRYLLAAAGDGAIEIYDVQAANAGSGHERRCLLPVGSVRQRTHPASAHRFAATCVAWYPVDSGMFVSGSADKTLRLWDTNT</sequence>
<dbReference type="PANTHER" id="PTHR46202:SF1">
    <property type="entry name" value="DNA EXCISION REPAIR PROTEIN ERCC-8"/>
    <property type="match status" value="1"/>
</dbReference>
<dbReference type="PANTHER" id="PTHR46202">
    <property type="entry name" value="DNA EXCISION REPAIR PROTEIN ERCC-8"/>
    <property type="match status" value="1"/>
</dbReference>
<dbReference type="OrthoDB" id="361494at2759"/>
<dbReference type="GeneID" id="25741564"/>
<dbReference type="GO" id="GO:0043161">
    <property type="term" value="P:proteasome-mediated ubiquitin-dependent protein catabolic process"/>
    <property type="evidence" value="ECO:0007669"/>
    <property type="project" value="TreeGrafter"/>
</dbReference>
<dbReference type="EMBL" id="KK101897">
    <property type="protein sequence ID" value="KIY99270.1"/>
    <property type="molecule type" value="Genomic_DNA"/>
</dbReference>
<evidence type="ECO:0000313" key="2">
    <source>
        <dbReference type="EMBL" id="KIY99270.1"/>
    </source>
</evidence>
<dbReference type="GO" id="GO:0000109">
    <property type="term" value="C:nucleotide-excision repair complex"/>
    <property type="evidence" value="ECO:0007669"/>
    <property type="project" value="TreeGrafter"/>
</dbReference>
<dbReference type="PROSITE" id="PS50294">
    <property type="entry name" value="WD_REPEATS_REGION"/>
    <property type="match status" value="1"/>
</dbReference>
<protein>
    <submittedName>
        <fullName evidence="2">DNA excision repair protein ERCC-8</fullName>
    </submittedName>
</protein>
<dbReference type="InterPro" id="IPR015943">
    <property type="entry name" value="WD40/YVTN_repeat-like_dom_sf"/>
</dbReference>
<feature type="repeat" description="WD" evidence="1">
    <location>
        <begin position="87"/>
        <end position="123"/>
    </location>
</feature>
<dbReference type="AlphaFoldDB" id="A0A0D2MYM5"/>
<dbReference type="PROSITE" id="PS50082">
    <property type="entry name" value="WD_REPEATS_2"/>
    <property type="match status" value="1"/>
</dbReference>
<dbReference type="GO" id="GO:0031464">
    <property type="term" value="C:Cul4A-RING E3 ubiquitin ligase complex"/>
    <property type="evidence" value="ECO:0007669"/>
    <property type="project" value="TreeGrafter"/>
</dbReference>
<dbReference type="Proteomes" id="UP000054498">
    <property type="component" value="Unassembled WGS sequence"/>
</dbReference>
<dbReference type="InterPro" id="IPR036322">
    <property type="entry name" value="WD40_repeat_dom_sf"/>
</dbReference>
<proteinExistence type="predicted"/>
<evidence type="ECO:0000313" key="3">
    <source>
        <dbReference type="Proteomes" id="UP000054498"/>
    </source>
</evidence>
<dbReference type="SUPFAM" id="SSF50978">
    <property type="entry name" value="WD40 repeat-like"/>
    <property type="match status" value="1"/>
</dbReference>
<dbReference type="InterPro" id="IPR001680">
    <property type="entry name" value="WD40_rpt"/>
</dbReference>
<dbReference type="GO" id="GO:0006283">
    <property type="term" value="P:transcription-coupled nucleotide-excision repair"/>
    <property type="evidence" value="ECO:0007669"/>
    <property type="project" value="InterPro"/>
</dbReference>
<dbReference type="Gene3D" id="2.130.10.10">
    <property type="entry name" value="YVTN repeat-like/Quinoprotein amine dehydrogenase"/>
    <property type="match status" value="1"/>
</dbReference>
<dbReference type="SMART" id="SM00320">
    <property type="entry name" value="WD40"/>
    <property type="match status" value="2"/>
</dbReference>
<keyword evidence="1" id="KW-0853">WD repeat</keyword>
<accession>A0A0D2MYM5</accession>
<keyword evidence="3" id="KW-1185">Reference proteome</keyword>
<dbReference type="Pfam" id="PF00400">
    <property type="entry name" value="WD40"/>
    <property type="match status" value="1"/>
</dbReference>
<dbReference type="GO" id="GO:0000209">
    <property type="term" value="P:protein polyubiquitination"/>
    <property type="evidence" value="ECO:0007669"/>
    <property type="project" value="TreeGrafter"/>
</dbReference>
<gene>
    <name evidence="2" type="ORF">MNEG_8689</name>
</gene>
<dbReference type="InterPro" id="IPR042238">
    <property type="entry name" value="Rad28/ERCC8/Ckn1/ATCSA-1"/>
</dbReference>
<dbReference type="KEGG" id="mng:MNEG_8689"/>
<reference evidence="2 3" key="1">
    <citation type="journal article" date="2013" name="BMC Genomics">
        <title>Reconstruction of the lipid metabolism for the microalga Monoraphidium neglectum from its genome sequence reveals characteristics suitable for biofuel production.</title>
        <authorList>
            <person name="Bogen C."/>
            <person name="Al-Dilaimi A."/>
            <person name="Albersmeier A."/>
            <person name="Wichmann J."/>
            <person name="Grundmann M."/>
            <person name="Rupp O."/>
            <person name="Lauersen K.J."/>
            <person name="Blifernez-Klassen O."/>
            <person name="Kalinowski J."/>
            <person name="Goesmann A."/>
            <person name="Mussgnug J.H."/>
            <person name="Kruse O."/>
        </authorList>
    </citation>
    <scope>NUCLEOTIDE SEQUENCE [LARGE SCALE GENOMIC DNA]</scope>
    <source>
        <strain evidence="2 3">SAG 48.87</strain>
    </source>
</reference>
<dbReference type="RefSeq" id="XP_013898290.1">
    <property type="nucleotide sequence ID" value="XM_014042836.1"/>
</dbReference>
<dbReference type="STRING" id="145388.A0A0D2MYM5"/>